<reference evidence="2 3" key="1">
    <citation type="submission" date="2017-10" db="EMBL/GenBank/DDBJ databases">
        <title>Resolving the taxonomy of Roseburia spp., Eubacterium rectale and Agathobacter spp. through phylogenomic analysis.</title>
        <authorList>
            <person name="Sheridan P.O."/>
            <person name="Walker A.W."/>
            <person name="Duncan S.H."/>
            <person name="Scott K.P."/>
            <person name="Toole P.W.O."/>
            <person name="Luis P."/>
            <person name="Flint H.J."/>
        </authorList>
    </citation>
    <scope>NUCLEOTIDE SEQUENCE [LARGE SCALE GENOMIC DNA]</scope>
    <source>
        <strain evidence="2 3">JK623</strain>
    </source>
</reference>
<evidence type="ECO:0000313" key="2">
    <source>
        <dbReference type="EMBL" id="PHU38709.1"/>
    </source>
</evidence>
<dbReference type="EMBL" id="PDYG01000003">
    <property type="protein sequence ID" value="PHU38709.1"/>
    <property type="molecule type" value="Genomic_DNA"/>
</dbReference>
<accession>A0A2G3E612</accession>
<gene>
    <name evidence="2" type="ORF">CSX02_00760</name>
</gene>
<protein>
    <submittedName>
        <fullName evidence="2">Uncharacterized protein</fullName>
    </submittedName>
</protein>
<feature type="compositionally biased region" description="Acidic residues" evidence="1">
    <location>
        <begin position="39"/>
        <end position="49"/>
    </location>
</feature>
<feature type="compositionally biased region" description="Acidic residues" evidence="1">
    <location>
        <begin position="57"/>
        <end position="68"/>
    </location>
</feature>
<name>A0A2G3E612_9FIRM</name>
<keyword evidence="3" id="KW-1185">Reference proteome</keyword>
<comment type="caution">
    <text evidence="2">The sequence shown here is derived from an EMBL/GenBank/DDBJ whole genome shotgun (WGS) entry which is preliminary data.</text>
</comment>
<organism evidence="2 3">
    <name type="scientific">Agathobacter ruminis</name>
    <dbReference type="NCBI Taxonomy" id="1712665"/>
    <lineage>
        <taxon>Bacteria</taxon>
        <taxon>Bacillati</taxon>
        <taxon>Bacillota</taxon>
        <taxon>Clostridia</taxon>
        <taxon>Lachnospirales</taxon>
        <taxon>Lachnospiraceae</taxon>
        <taxon>Agathobacter</taxon>
    </lineage>
</organism>
<feature type="non-terminal residue" evidence="2">
    <location>
        <position position="190"/>
    </location>
</feature>
<dbReference type="Proteomes" id="UP000224563">
    <property type="component" value="Unassembled WGS sequence"/>
</dbReference>
<feature type="compositionally biased region" description="Basic and acidic residues" evidence="1">
    <location>
        <begin position="98"/>
        <end position="115"/>
    </location>
</feature>
<proteinExistence type="predicted"/>
<evidence type="ECO:0000256" key="1">
    <source>
        <dbReference type="SAM" id="MobiDB-lite"/>
    </source>
</evidence>
<dbReference type="RefSeq" id="WP_143248110.1">
    <property type="nucleotide sequence ID" value="NZ_PDYG01000003.1"/>
</dbReference>
<reference evidence="2 3" key="2">
    <citation type="submission" date="2017-10" db="EMBL/GenBank/DDBJ databases">
        <authorList>
            <person name="Banno H."/>
            <person name="Chua N.-H."/>
        </authorList>
    </citation>
    <scope>NUCLEOTIDE SEQUENCE [LARGE SCALE GENOMIC DNA]</scope>
    <source>
        <strain evidence="2 3">JK623</strain>
    </source>
</reference>
<feature type="region of interest" description="Disordered" evidence="1">
    <location>
        <begin position="39"/>
        <end position="74"/>
    </location>
</feature>
<sequence length="190" mass="20536">MSKKKIDSVLKGVAATGIAIGGASAIQGADVVMAAVLEEEVKDEEEDEYASSTSDSVSDELSESEVETASESVIEVASVDETKVSAADRAEVASVSEVKSETKTETKTETKKETKTEERTITIKANTVTDYEYEEEETDVSHVGCIKNAHHVTLQGEGEYEVNGVSYWVNANGQITHYWKSSWGGGSWRT</sequence>
<dbReference type="AlphaFoldDB" id="A0A2G3E612"/>
<feature type="region of interest" description="Disordered" evidence="1">
    <location>
        <begin position="86"/>
        <end position="115"/>
    </location>
</feature>
<evidence type="ECO:0000313" key="3">
    <source>
        <dbReference type="Proteomes" id="UP000224563"/>
    </source>
</evidence>